<dbReference type="EMBL" id="GL433853">
    <property type="protein sequence ID" value="EFN52957.1"/>
    <property type="molecule type" value="Genomic_DNA"/>
</dbReference>
<protein>
    <submittedName>
        <fullName evidence="2">Expressed protein</fullName>
    </submittedName>
</protein>
<keyword evidence="3" id="KW-1185">Reference proteome</keyword>
<evidence type="ECO:0000256" key="1">
    <source>
        <dbReference type="SAM" id="SignalP"/>
    </source>
</evidence>
<gene>
    <name evidence="2" type="ORF">CHLNCDRAFT_58676</name>
</gene>
<dbReference type="RefSeq" id="XP_005845059.1">
    <property type="nucleotide sequence ID" value="XM_005844997.1"/>
</dbReference>
<dbReference type="PANTHER" id="PTHR36896">
    <property type="entry name" value="OS01G0729500 PROTEIN"/>
    <property type="match status" value="1"/>
</dbReference>
<organism evidence="3">
    <name type="scientific">Chlorella variabilis</name>
    <name type="common">Green alga</name>
    <dbReference type="NCBI Taxonomy" id="554065"/>
    <lineage>
        <taxon>Eukaryota</taxon>
        <taxon>Viridiplantae</taxon>
        <taxon>Chlorophyta</taxon>
        <taxon>core chlorophytes</taxon>
        <taxon>Trebouxiophyceae</taxon>
        <taxon>Chlorellales</taxon>
        <taxon>Chlorellaceae</taxon>
        <taxon>Chlorella clade</taxon>
        <taxon>Chlorella</taxon>
    </lineage>
</organism>
<dbReference type="InParanoid" id="E1ZM75"/>
<keyword evidence="1" id="KW-0732">Signal</keyword>
<feature type="chain" id="PRO_5003156561" evidence="1">
    <location>
        <begin position="19"/>
        <end position="538"/>
    </location>
</feature>
<dbReference type="Proteomes" id="UP000008141">
    <property type="component" value="Unassembled WGS sequence"/>
</dbReference>
<dbReference type="KEGG" id="cvr:CHLNCDRAFT_58676"/>
<feature type="signal peptide" evidence="1">
    <location>
        <begin position="1"/>
        <end position="18"/>
    </location>
</feature>
<accession>E1ZM75</accession>
<name>E1ZM75_CHLVA</name>
<reference evidence="2 3" key="1">
    <citation type="journal article" date="2010" name="Plant Cell">
        <title>The Chlorella variabilis NC64A genome reveals adaptation to photosymbiosis, coevolution with viruses, and cryptic sex.</title>
        <authorList>
            <person name="Blanc G."/>
            <person name="Duncan G."/>
            <person name="Agarkova I."/>
            <person name="Borodovsky M."/>
            <person name="Gurnon J."/>
            <person name="Kuo A."/>
            <person name="Lindquist E."/>
            <person name="Lucas S."/>
            <person name="Pangilinan J."/>
            <person name="Polle J."/>
            <person name="Salamov A."/>
            <person name="Terry A."/>
            <person name="Yamada T."/>
            <person name="Dunigan D.D."/>
            <person name="Grigoriev I.V."/>
            <person name="Claverie J.M."/>
            <person name="Van Etten J.L."/>
        </authorList>
    </citation>
    <scope>NUCLEOTIDE SEQUENCE [LARGE SCALE GENOMIC DNA]</scope>
    <source>
        <strain evidence="2 3">NC64A</strain>
    </source>
</reference>
<dbReference type="OrthoDB" id="10658287at2759"/>
<proteinExistence type="predicted"/>
<dbReference type="GeneID" id="17352531"/>
<evidence type="ECO:0000313" key="3">
    <source>
        <dbReference type="Proteomes" id="UP000008141"/>
    </source>
</evidence>
<dbReference type="PANTHER" id="PTHR36896:SF2">
    <property type="entry name" value="OS01G0729500 PROTEIN"/>
    <property type="match status" value="1"/>
</dbReference>
<evidence type="ECO:0000313" key="2">
    <source>
        <dbReference type="EMBL" id="EFN52957.1"/>
    </source>
</evidence>
<dbReference type="AlphaFoldDB" id="E1ZM75"/>
<sequence>MKLAILLVAAALPLGCLAVAPFRIDVDVITPEPWEVCEALAPAECAAQSDRCSLCKNTFLPDAQLCFEPTIAEALPSFIFECEGGPQPEPPANAADNKKAKPAPWEVCEMYGPGECSDNKDRCSLCENKASGKALCFDPKIASKLPDFIFKCKGASADEGKVLGRRNGPLEETAEADNKKKKSACEPFGPGACADNRDRCSLCKEKMSGVELCFRPSVATKLPPFVFKCSEVKTEEAAANEVAEEADEDNKKAKPAPWEVCEMYGPGECADNKDRCSLCKQKTSGKELCFRPHVAAKLPPFVFKCSEVKTEEADEDSNKAKPAPWEVCETYGPAECGDNKDRCSLCKEKTSGVELCFDPKIASTLPPFIFECSKVKQEAAANEVAEQASEDNKKPKPWEVCEMLKAPACKTAKGCSLCAEEKTGDEMCFSDKIASKLPPFVFKCTKGEEADSANAVVAEEPEAPPKPAPWVPCESFKGPECEAHKECALCTVDTPKRKEKGKLPKEMCFGVDLAKMLPPYVFHCKLPKEDASTVGAEV</sequence>